<keyword evidence="2" id="KW-0805">Transcription regulation</keyword>
<dbReference type="AlphaFoldDB" id="A0AAD8HB97"/>
<reference evidence="8" key="2">
    <citation type="submission" date="2023-05" db="EMBL/GenBank/DDBJ databases">
        <authorList>
            <person name="Schelkunov M.I."/>
        </authorList>
    </citation>
    <scope>NUCLEOTIDE SEQUENCE</scope>
    <source>
        <strain evidence="8">Hsosn_3</strain>
        <tissue evidence="8">Leaf</tissue>
    </source>
</reference>
<evidence type="ECO:0000256" key="3">
    <source>
        <dbReference type="ARBA" id="ARBA00023163"/>
    </source>
</evidence>
<evidence type="ECO:0000256" key="5">
    <source>
        <dbReference type="SAM" id="Coils"/>
    </source>
</evidence>
<dbReference type="Gene3D" id="4.10.280.10">
    <property type="entry name" value="Helix-loop-helix DNA-binding domain"/>
    <property type="match status" value="1"/>
</dbReference>
<evidence type="ECO:0000256" key="1">
    <source>
        <dbReference type="ARBA" id="ARBA00004123"/>
    </source>
</evidence>
<keyword evidence="4" id="KW-0539">Nucleus</keyword>
<dbReference type="PANTHER" id="PTHR13935">
    <property type="entry name" value="ACHAETE-SCUTE TRANSCRIPTION FACTOR-RELATED"/>
    <property type="match status" value="1"/>
</dbReference>
<dbReference type="GO" id="GO:0090575">
    <property type="term" value="C:RNA polymerase II transcription regulator complex"/>
    <property type="evidence" value="ECO:0007669"/>
    <property type="project" value="TreeGrafter"/>
</dbReference>
<evidence type="ECO:0000313" key="9">
    <source>
        <dbReference type="Proteomes" id="UP001237642"/>
    </source>
</evidence>
<dbReference type="InterPro" id="IPR036638">
    <property type="entry name" value="HLH_DNA-bd_sf"/>
</dbReference>
<evidence type="ECO:0000256" key="4">
    <source>
        <dbReference type="ARBA" id="ARBA00023242"/>
    </source>
</evidence>
<evidence type="ECO:0000259" key="7">
    <source>
        <dbReference type="PROSITE" id="PS50888"/>
    </source>
</evidence>
<dbReference type="GO" id="GO:0000981">
    <property type="term" value="F:DNA-binding transcription factor activity, RNA polymerase II-specific"/>
    <property type="evidence" value="ECO:0007669"/>
    <property type="project" value="TreeGrafter"/>
</dbReference>
<comment type="caution">
    <text evidence="8">The sequence shown here is derived from an EMBL/GenBank/DDBJ whole genome shotgun (WGS) entry which is preliminary data.</text>
</comment>
<evidence type="ECO:0000256" key="2">
    <source>
        <dbReference type="ARBA" id="ARBA00023015"/>
    </source>
</evidence>
<keyword evidence="3" id="KW-0804">Transcription</keyword>
<keyword evidence="5" id="KW-0175">Coiled coil</keyword>
<sequence>MKGKMMNMSAASSPGSANGNKLDRKTVERNRRMHMKGLCLRLTSLVPPHYFKPSRDLLSQQDQLDQTAAYITELKERIDELKAKKELLALINIDGSTSSSPVPASFIVPVVELRELGSSNIEVVVVSGLDKNFRLCDVISVLQEEGTDLISTNISRVGDRVFHTLHAQVKVCRVGVDTTRILQRLQELMSFPYLCGDLQSY</sequence>
<proteinExistence type="predicted"/>
<dbReference type="InterPro" id="IPR011598">
    <property type="entry name" value="bHLH_dom"/>
</dbReference>
<dbReference type="PANTHER" id="PTHR13935:SF46">
    <property type="entry name" value="TRANSCRIPTION FACTOR BHLH167-RELATED"/>
    <property type="match status" value="1"/>
</dbReference>
<evidence type="ECO:0000313" key="8">
    <source>
        <dbReference type="EMBL" id="KAK1363326.1"/>
    </source>
</evidence>
<accession>A0AAD8HB97</accession>
<protein>
    <submittedName>
        <fullName evidence="8">Basic helix-loop-helix transcription factor</fullName>
    </submittedName>
</protein>
<dbReference type="Pfam" id="PF00010">
    <property type="entry name" value="HLH"/>
    <property type="match status" value="1"/>
</dbReference>
<feature type="coiled-coil region" evidence="5">
    <location>
        <begin position="64"/>
        <end position="91"/>
    </location>
</feature>
<gene>
    <name evidence="8" type="ORF">POM88_038887</name>
</gene>
<reference evidence="8" key="1">
    <citation type="submission" date="2023-02" db="EMBL/GenBank/DDBJ databases">
        <title>Genome of toxic invasive species Heracleum sosnowskyi carries increased number of genes despite the absence of recent whole-genome duplications.</title>
        <authorList>
            <person name="Schelkunov M."/>
            <person name="Shtratnikova V."/>
            <person name="Makarenko M."/>
            <person name="Klepikova A."/>
            <person name="Omelchenko D."/>
            <person name="Novikova G."/>
            <person name="Obukhova E."/>
            <person name="Bogdanov V."/>
            <person name="Penin A."/>
            <person name="Logacheva M."/>
        </authorList>
    </citation>
    <scope>NUCLEOTIDE SEQUENCE</scope>
    <source>
        <strain evidence="8">Hsosn_3</strain>
        <tissue evidence="8">Leaf</tissue>
    </source>
</reference>
<organism evidence="8 9">
    <name type="scientific">Heracleum sosnowskyi</name>
    <dbReference type="NCBI Taxonomy" id="360622"/>
    <lineage>
        <taxon>Eukaryota</taxon>
        <taxon>Viridiplantae</taxon>
        <taxon>Streptophyta</taxon>
        <taxon>Embryophyta</taxon>
        <taxon>Tracheophyta</taxon>
        <taxon>Spermatophyta</taxon>
        <taxon>Magnoliopsida</taxon>
        <taxon>eudicotyledons</taxon>
        <taxon>Gunneridae</taxon>
        <taxon>Pentapetalae</taxon>
        <taxon>asterids</taxon>
        <taxon>campanulids</taxon>
        <taxon>Apiales</taxon>
        <taxon>Apiaceae</taxon>
        <taxon>Apioideae</taxon>
        <taxon>apioid superclade</taxon>
        <taxon>Tordylieae</taxon>
        <taxon>Tordyliinae</taxon>
        <taxon>Heracleum</taxon>
    </lineage>
</organism>
<keyword evidence="9" id="KW-1185">Reference proteome</keyword>
<dbReference type="EMBL" id="JAUIZM010000009">
    <property type="protein sequence ID" value="KAK1363326.1"/>
    <property type="molecule type" value="Genomic_DNA"/>
</dbReference>
<dbReference type="GO" id="GO:0000977">
    <property type="term" value="F:RNA polymerase II transcription regulatory region sequence-specific DNA binding"/>
    <property type="evidence" value="ECO:0007669"/>
    <property type="project" value="TreeGrafter"/>
</dbReference>
<feature type="compositionally biased region" description="Low complexity" evidence="6">
    <location>
        <begin position="1"/>
        <end position="20"/>
    </location>
</feature>
<dbReference type="SUPFAM" id="SSF47459">
    <property type="entry name" value="HLH, helix-loop-helix DNA-binding domain"/>
    <property type="match status" value="1"/>
</dbReference>
<dbReference type="PROSITE" id="PS50888">
    <property type="entry name" value="BHLH"/>
    <property type="match status" value="1"/>
</dbReference>
<evidence type="ECO:0000256" key="6">
    <source>
        <dbReference type="SAM" id="MobiDB-lite"/>
    </source>
</evidence>
<feature type="region of interest" description="Disordered" evidence="6">
    <location>
        <begin position="1"/>
        <end position="22"/>
    </location>
</feature>
<dbReference type="GO" id="GO:0046983">
    <property type="term" value="F:protein dimerization activity"/>
    <property type="evidence" value="ECO:0007669"/>
    <property type="project" value="InterPro"/>
</dbReference>
<dbReference type="Proteomes" id="UP001237642">
    <property type="component" value="Unassembled WGS sequence"/>
</dbReference>
<dbReference type="InterPro" id="IPR015660">
    <property type="entry name" value="MASH1/Ascl1a-like"/>
</dbReference>
<feature type="domain" description="BHLH" evidence="7">
    <location>
        <begin position="19"/>
        <end position="74"/>
    </location>
</feature>
<name>A0AAD8HB97_9APIA</name>
<comment type="subcellular location">
    <subcellularLocation>
        <location evidence="1">Nucleus</location>
    </subcellularLocation>
</comment>